<dbReference type="HOGENOM" id="CLU_568173_0_0_2"/>
<accession>C7NNP9</accession>
<dbReference type="Pfam" id="PF01008">
    <property type="entry name" value="IF-2B"/>
    <property type="match status" value="1"/>
</dbReference>
<reference evidence="3 4" key="1">
    <citation type="journal article" date="2009" name="Stand. Genomic Sci.">
        <title>Complete genome sequence of Halorhabdus utahensis type strain (AX-2).</title>
        <authorList>
            <person name="Anderson I."/>
            <person name="Tindall B.J."/>
            <person name="Pomrenke H."/>
            <person name="Goker M."/>
            <person name="Lapidus A."/>
            <person name="Nolan M."/>
            <person name="Copeland A."/>
            <person name="Glavina Del Rio T."/>
            <person name="Chen F."/>
            <person name="Tice H."/>
            <person name="Cheng J.F."/>
            <person name="Lucas S."/>
            <person name="Chertkov O."/>
            <person name="Bruce D."/>
            <person name="Brettin T."/>
            <person name="Detter J.C."/>
            <person name="Han C."/>
            <person name="Goodwin L."/>
            <person name="Land M."/>
            <person name="Hauser L."/>
            <person name="Chang Y.J."/>
            <person name="Jeffries C.D."/>
            <person name="Pitluck S."/>
            <person name="Pati A."/>
            <person name="Mavromatis K."/>
            <person name="Ivanova N."/>
            <person name="Ovchinnikova G."/>
            <person name="Chen A."/>
            <person name="Palaniappan K."/>
            <person name="Chain P."/>
            <person name="Rohde M."/>
            <person name="Bristow J."/>
            <person name="Eisen J.A."/>
            <person name="Markowitz V."/>
            <person name="Hugenholtz P."/>
            <person name="Kyrpides N.C."/>
            <person name="Klenk H.P."/>
        </authorList>
    </citation>
    <scope>NUCLEOTIDE SEQUENCE [LARGE SCALE GENOMIC DNA]</scope>
    <source>
        <strain evidence="4">DSM 12940 / JCM 11049 / AX-2</strain>
    </source>
</reference>
<dbReference type="InterPro" id="IPR037171">
    <property type="entry name" value="NagB/RpiA_transferase-like"/>
</dbReference>
<comment type="similarity">
    <text evidence="1">Belongs to the eIF-2B alpha/beta/delta subunits family.</text>
</comment>
<protein>
    <submittedName>
        <fullName evidence="3">Initiation factor 2B related</fullName>
    </submittedName>
</protein>
<dbReference type="Proteomes" id="UP000002071">
    <property type="component" value="Chromosome"/>
</dbReference>
<dbReference type="AlphaFoldDB" id="C7NNP9"/>
<evidence type="ECO:0000256" key="1">
    <source>
        <dbReference type="RuleBase" id="RU003814"/>
    </source>
</evidence>
<keyword evidence="3" id="KW-0648">Protein biosynthesis</keyword>
<dbReference type="PROSITE" id="PS51462">
    <property type="entry name" value="NUDIX"/>
    <property type="match status" value="1"/>
</dbReference>
<dbReference type="InterPro" id="IPR000086">
    <property type="entry name" value="NUDIX_hydrolase_dom"/>
</dbReference>
<keyword evidence="4" id="KW-1185">Reference proteome</keyword>
<proteinExistence type="inferred from homology"/>
<dbReference type="GO" id="GO:0003743">
    <property type="term" value="F:translation initiation factor activity"/>
    <property type="evidence" value="ECO:0007669"/>
    <property type="project" value="UniProtKB-KW"/>
</dbReference>
<evidence type="ECO:0000313" key="4">
    <source>
        <dbReference type="Proteomes" id="UP000002071"/>
    </source>
</evidence>
<evidence type="ECO:0000259" key="2">
    <source>
        <dbReference type="PROSITE" id="PS51462"/>
    </source>
</evidence>
<dbReference type="GeneID" id="8383677"/>
<dbReference type="STRING" id="519442.Huta_1398"/>
<dbReference type="GO" id="GO:0019509">
    <property type="term" value="P:L-methionine salvage from methylthioadenosine"/>
    <property type="evidence" value="ECO:0007669"/>
    <property type="project" value="TreeGrafter"/>
</dbReference>
<dbReference type="SUPFAM" id="SSF100950">
    <property type="entry name" value="NagB/RpiA/CoA transferase-like"/>
    <property type="match status" value="1"/>
</dbReference>
<dbReference type="EMBL" id="CP001687">
    <property type="protein sequence ID" value="ACV11574.1"/>
    <property type="molecule type" value="Genomic_DNA"/>
</dbReference>
<organism evidence="3 4">
    <name type="scientific">Halorhabdus utahensis (strain DSM 12940 / JCM 11049 / AX-2)</name>
    <dbReference type="NCBI Taxonomy" id="519442"/>
    <lineage>
        <taxon>Archaea</taxon>
        <taxon>Methanobacteriati</taxon>
        <taxon>Methanobacteriota</taxon>
        <taxon>Stenosarchaea group</taxon>
        <taxon>Halobacteria</taxon>
        <taxon>Halobacteriales</taxon>
        <taxon>Haloarculaceae</taxon>
        <taxon>Halorhabdus</taxon>
    </lineage>
</organism>
<dbReference type="Gene3D" id="3.90.79.10">
    <property type="entry name" value="Nucleoside Triphosphate Pyrophosphohydrolase"/>
    <property type="match status" value="1"/>
</dbReference>
<dbReference type="InterPro" id="IPR042529">
    <property type="entry name" value="IF_2B-like_C"/>
</dbReference>
<evidence type="ECO:0000313" key="3">
    <source>
        <dbReference type="EMBL" id="ACV11574.1"/>
    </source>
</evidence>
<name>C7NNP9_HALUD</name>
<dbReference type="InterPro" id="IPR000649">
    <property type="entry name" value="IF-2B-related"/>
</dbReference>
<dbReference type="SUPFAM" id="SSF55811">
    <property type="entry name" value="Nudix"/>
    <property type="match status" value="1"/>
</dbReference>
<sequence length="414" mass="44868">MDEVDIVTCFLRNRGQVLLLRRSDAVGSYAGRWAAVSGHAEGDPDAMAREEIAEETGLGDAVTLRRQGDPFDVVDAERGTRWVVHPFLFEAQSRGVEPNDETAEHEWVHPTAIRRRETVPDLWRSYDRVRPTVKTIREDRDHGSAWLSLRALEVLRDEAGVRAWGGEDEGWDDLAVVARDLRDARPSMPVVANRVNRVLARADRSPEGVEEVAREEIETAISADDEAAETAAERLPDRIATLSRSGTVCKAIERADPDAVLVAKSRPGGEGVGVAEELAEERDVTLAGDADLAWAIHEWEPKAVIVGADAIRPDGALVNKVGTRGAALAAAHEGVPVLVAAAADKVRVDAEAEIESVDPETIYDGPADLTVRSPLFDVTPPNLIDAICTDQGVLEPEDIGAIAAEHRANAEWAD</sequence>
<dbReference type="Gene3D" id="3.40.50.10470">
    <property type="entry name" value="Translation initiation factor eif-2b, domain 2"/>
    <property type="match status" value="1"/>
</dbReference>
<dbReference type="KEGG" id="hut:Huta_1398"/>
<dbReference type="eggNOG" id="arCOG01127">
    <property type="taxonomic scope" value="Archaea"/>
</dbReference>
<keyword evidence="3" id="KW-0396">Initiation factor</keyword>
<dbReference type="InterPro" id="IPR015797">
    <property type="entry name" value="NUDIX_hydrolase-like_dom_sf"/>
</dbReference>
<dbReference type="RefSeq" id="WP_015789148.1">
    <property type="nucleotide sequence ID" value="NC_013158.1"/>
</dbReference>
<dbReference type="OrthoDB" id="27639at2157"/>
<dbReference type="GO" id="GO:0046523">
    <property type="term" value="F:S-methyl-5-thioribose-1-phosphate isomerase activity"/>
    <property type="evidence" value="ECO:0007669"/>
    <property type="project" value="TreeGrafter"/>
</dbReference>
<feature type="domain" description="Nudix hydrolase" evidence="2">
    <location>
        <begin position="2"/>
        <end position="131"/>
    </location>
</feature>
<gene>
    <name evidence="3" type="ordered locus">Huta_1398</name>
</gene>
<dbReference type="PANTHER" id="PTHR43475:SF3">
    <property type="entry name" value="TRANSLATION INITIATION FACTOR EIF-2B SUBUNIT FAMILY PROTEIN (AFU_ORTHOLOGUE AFUA_2G14290)"/>
    <property type="match status" value="1"/>
</dbReference>
<dbReference type="Pfam" id="PF00293">
    <property type="entry name" value="NUDIX"/>
    <property type="match status" value="1"/>
</dbReference>
<dbReference type="PANTHER" id="PTHR43475">
    <property type="entry name" value="METHYLTHIORIBOSE-1-PHOSPHATE ISOMERASE"/>
    <property type="match status" value="1"/>
</dbReference>